<keyword evidence="3" id="KW-1185">Reference proteome</keyword>
<dbReference type="EMBL" id="JAOL01000057">
    <property type="protein sequence ID" value="EUA93546.1"/>
    <property type="molecule type" value="Genomic_DNA"/>
</dbReference>
<comment type="caution">
    <text evidence="2">The sequence shown here is derived from an EMBL/GenBank/DDBJ whole genome shotgun (WGS) entry which is preliminary data.</text>
</comment>
<proteinExistence type="predicted"/>
<protein>
    <submittedName>
        <fullName evidence="2">Uncharacterized protein</fullName>
    </submittedName>
</protein>
<feature type="region of interest" description="Disordered" evidence="1">
    <location>
        <begin position="1"/>
        <end position="35"/>
    </location>
</feature>
<sequence>TSRLHPDRRGPTPLIISGPADGSSNWYTEFARSHR</sequence>
<evidence type="ECO:0000313" key="2">
    <source>
        <dbReference type="EMBL" id="EUA93546.1"/>
    </source>
</evidence>
<organism evidence="2 3">
    <name type="scientific">Mycobacterium ulcerans str. Harvey</name>
    <dbReference type="NCBI Taxonomy" id="1299332"/>
    <lineage>
        <taxon>Bacteria</taxon>
        <taxon>Bacillati</taxon>
        <taxon>Actinomycetota</taxon>
        <taxon>Actinomycetes</taxon>
        <taxon>Mycobacteriales</taxon>
        <taxon>Mycobacteriaceae</taxon>
        <taxon>Mycobacterium</taxon>
        <taxon>Mycobacterium ulcerans group</taxon>
    </lineage>
</organism>
<gene>
    <name evidence="2" type="ORF">I551_9176</name>
</gene>
<dbReference type="Proteomes" id="UP000020681">
    <property type="component" value="Unassembled WGS sequence"/>
</dbReference>
<evidence type="ECO:0000313" key="3">
    <source>
        <dbReference type="Proteomes" id="UP000020681"/>
    </source>
</evidence>
<accession>A0ABN0R8T7</accession>
<evidence type="ECO:0000256" key="1">
    <source>
        <dbReference type="SAM" id="MobiDB-lite"/>
    </source>
</evidence>
<reference evidence="2 3" key="1">
    <citation type="submission" date="2014-01" db="EMBL/GenBank/DDBJ databases">
        <authorList>
            <person name="Dobos K."/>
            <person name="Lenaerts A."/>
            <person name="Ordway D."/>
            <person name="DeGroote M.A."/>
            <person name="Parker T."/>
            <person name="Sizemore C."/>
            <person name="Tallon L.J."/>
            <person name="Sadzewicz L.K."/>
            <person name="Sengamalay N."/>
            <person name="Fraser C.M."/>
            <person name="Hine E."/>
            <person name="Shefchek K.A."/>
            <person name="Das S.P."/>
            <person name="Tettelin H."/>
        </authorList>
    </citation>
    <scope>NUCLEOTIDE SEQUENCE [LARGE SCALE GENOMIC DNA]</scope>
    <source>
        <strain evidence="2 3">Harvey</strain>
    </source>
</reference>
<feature type="compositionally biased region" description="Basic and acidic residues" evidence="1">
    <location>
        <begin position="1"/>
        <end position="10"/>
    </location>
</feature>
<name>A0ABN0R8T7_MYCUL</name>
<feature type="non-terminal residue" evidence="2">
    <location>
        <position position="1"/>
    </location>
</feature>